<proteinExistence type="inferred from homology"/>
<sequence>MERNVLPGYLTLHESGELAERAEAACELLGDCTVCPQHCHVDRIGGEHGFCRTGSRAMAASYGPHFGEEPPLVGRSGSGTIFFAGCNMRCEFCQNFEISQCRAGYEISSEELAGAMMRLQERGCHNINFVSPSHVVPQIITAVDRAASLGLAVPLVYNSGGYDEVDTLRLLDSVIDIYMPDAKYGRDDVALDLSHAPGYTGYMQAALKEMHRQVGDLVVDEDTIAIRGMIIRHLVLPENLANSEIVMRFIAEEISRDSYVNIMAQYRPAGRVTEEERSPMLTALQRPITGEEYRYAVRCARENRLHRGF</sequence>
<keyword evidence="11" id="KW-1185">Reference proteome</keyword>
<comment type="caution">
    <text evidence="10">The sequence shown here is derived from an EMBL/GenBank/DDBJ whole genome shotgun (WGS) entry which is preliminary data.</text>
</comment>
<evidence type="ECO:0000256" key="5">
    <source>
        <dbReference type="ARBA" id="ARBA00023002"/>
    </source>
</evidence>
<keyword evidence="3 8" id="KW-0949">S-adenosyl-L-methionine</keyword>
<evidence type="ECO:0000256" key="8">
    <source>
        <dbReference type="PIRSR" id="PIRSR004869-50"/>
    </source>
</evidence>
<name>A0A498GYB8_9EURY</name>
<dbReference type="SFLD" id="SFLDG01099">
    <property type="entry name" value="Uncharacterised_Radical_SAM_Su"/>
    <property type="match status" value="1"/>
</dbReference>
<dbReference type="AlphaFoldDB" id="A0A498GYB8"/>
<dbReference type="InterPro" id="IPR007197">
    <property type="entry name" value="rSAM"/>
</dbReference>
<feature type="binding site" evidence="8">
    <location>
        <position position="90"/>
    </location>
    <ligand>
        <name>[4Fe-4S] cluster</name>
        <dbReference type="ChEBI" id="CHEBI:49883"/>
        <note>4Fe-4S-S-AdoMet</note>
    </ligand>
</feature>
<dbReference type="GO" id="GO:0051539">
    <property type="term" value="F:4 iron, 4 sulfur cluster binding"/>
    <property type="evidence" value="ECO:0007669"/>
    <property type="project" value="UniProtKB-KW"/>
</dbReference>
<comment type="cofactor">
    <cofactor evidence="8">
        <name>[4Fe-4S] cluster</name>
        <dbReference type="ChEBI" id="CHEBI:49883"/>
    </cofactor>
    <text evidence="8">Binds 1 [4Fe-4S] cluster. The cluster is coordinated with 3 cysteines and an exchangeable S-adenosyl-L-methionine.</text>
</comment>
<dbReference type="GO" id="GO:0016491">
    <property type="term" value="F:oxidoreductase activity"/>
    <property type="evidence" value="ECO:0007669"/>
    <property type="project" value="UniProtKB-KW"/>
</dbReference>
<evidence type="ECO:0000256" key="3">
    <source>
        <dbReference type="ARBA" id="ARBA00022691"/>
    </source>
</evidence>
<dbReference type="RefSeq" id="WP_164913764.1">
    <property type="nucleotide sequence ID" value="NZ_LHQS01000004.1"/>
</dbReference>
<keyword evidence="4 8" id="KW-0479">Metal-binding</keyword>
<evidence type="ECO:0000256" key="2">
    <source>
        <dbReference type="ARBA" id="ARBA00022485"/>
    </source>
</evidence>
<dbReference type="InterPro" id="IPR016431">
    <property type="entry name" value="Pyrv-formate_lyase-activ_prd"/>
</dbReference>
<dbReference type="SFLD" id="SFLDS00029">
    <property type="entry name" value="Radical_SAM"/>
    <property type="match status" value="1"/>
</dbReference>
<dbReference type="InterPro" id="IPR001989">
    <property type="entry name" value="Radical_activat_CS"/>
</dbReference>
<evidence type="ECO:0000256" key="4">
    <source>
        <dbReference type="ARBA" id="ARBA00022723"/>
    </source>
</evidence>
<dbReference type="GO" id="GO:0046872">
    <property type="term" value="F:metal ion binding"/>
    <property type="evidence" value="ECO:0007669"/>
    <property type="project" value="UniProtKB-KW"/>
</dbReference>
<dbReference type="Proteomes" id="UP000290932">
    <property type="component" value="Unassembled WGS sequence"/>
</dbReference>
<dbReference type="PANTHER" id="PTHR43075">
    <property type="entry name" value="FORMATE LYASE ACTIVATING ENZYME, PUTATIVE (AFU_ORTHOLOGUE AFUA_2G15630)-RELATED"/>
    <property type="match status" value="1"/>
</dbReference>
<dbReference type="PANTHER" id="PTHR43075:SF1">
    <property type="entry name" value="FORMATE LYASE ACTIVATING ENZYME, PUTATIVE (AFU_ORTHOLOGUE AFUA_2G15630)-RELATED"/>
    <property type="match status" value="1"/>
</dbReference>
<gene>
    <name evidence="10" type="ORF">ABH15_12860</name>
</gene>
<keyword evidence="5" id="KW-0560">Oxidoreductase</keyword>
<dbReference type="SUPFAM" id="SSF102114">
    <property type="entry name" value="Radical SAM enzymes"/>
    <property type="match status" value="1"/>
</dbReference>
<dbReference type="InterPro" id="IPR058240">
    <property type="entry name" value="rSAM_sf"/>
</dbReference>
<dbReference type="EMBL" id="LHQS01000004">
    <property type="protein sequence ID" value="RXE55115.1"/>
    <property type="molecule type" value="Genomic_DNA"/>
</dbReference>
<organism evidence="10 11">
    <name type="scientific">Methanoculleus taiwanensis</name>
    <dbReference type="NCBI Taxonomy" id="1550565"/>
    <lineage>
        <taxon>Archaea</taxon>
        <taxon>Methanobacteriati</taxon>
        <taxon>Methanobacteriota</taxon>
        <taxon>Stenosarchaea group</taxon>
        <taxon>Methanomicrobia</taxon>
        <taxon>Methanomicrobiales</taxon>
        <taxon>Methanomicrobiaceae</taxon>
        <taxon>Methanoculleus</taxon>
    </lineage>
</organism>
<keyword evidence="6 8" id="KW-0408">Iron</keyword>
<dbReference type="Pfam" id="PF04055">
    <property type="entry name" value="Radical_SAM"/>
    <property type="match status" value="1"/>
</dbReference>
<reference evidence="10 11" key="1">
    <citation type="journal article" date="2015" name="Int. J. Syst. Evol. Microbiol.">
        <title>Methanoculleus taiwanensis sp. nov., a methanogen isolated from deep marine sediment at the deformation front area near Taiwan.</title>
        <authorList>
            <person name="Weng C.Y."/>
            <person name="Chen S.C."/>
            <person name="Lai M.C."/>
            <person name="Wu S.Y."/>
            <person name="Lin S."/>
            <person name="Yang T.F."/>
            <person name="Chen P.C."/>
        </authorList>
    </citation>
    <scope>NUCLEOTIDE SEQUENCE [LARGE SCALE GENOMIC DNA]</scope>
    <source>
        <strain evidence="10 11">CYW4</strain>
    </source>
</reference>
<protein>
    <submittedName>
        <fullName evidence="10">Radical SAM protein</fullName>
    </submittedName>
</protein>
<evidence type="ECO:0000256" key="6">
    <source>
        <dbReference type="ARBA" id="ARBA00023004"/>
    </source>
</evidence>
<evidence type="ECO:0000259" key="9">
    <source>
        <dbReference type="Pfam" id="PF04055"/>
    </source>
</evidence>
<keyword evidence="2" id="KW-0004">4Fe-4S</keyword>
<dbReference type="PROSITE" id="PS01087">
    <property type="entry name" value="RADICAL_ACTIVATING"/>
    <property type="match status" value="1"/>
</dbReference>
<feature type="binding site" evidence="8">
    <location>
        <position position="93"/>
    </location>
    <ligand>
        <name>[4Fe-4S] cluster</name>
        <dbReference type="ChEBI" id="CHEBI:49883"/>
        <note>4Fe-4S-S-AdoMet</note>
    </ligand>
</feature>
<dbReference type="InterPro" id="IPR013785">
    <property type="entry name" value="Aldolase_TIM"/>
</dbReference>
<dbReference type="Gene3D" id="3.20.20.70">
    <property type="entry name" value="Aldolase class I"/>
    <property type="match status" value="1"/>
</dbReference>
<accession>A0A498GYB8</accession>
<feature type="binding site" evidence="8">
    <location>
        <position position="86"/>
    </location>
    <ligand>
        <name>[4Fe-4S] cluster</name>
        <dbReference type="ChEBI" id="CHEBI:49883"/>
        <note>4Fe-4S-S-AdoMet</note>
    </ligand>
</feature>
<evidence type="ECO:0000313" key="11">
    <source>
        <dbReference type="Proteomes" id="UP000290932"/>
    </source>
</evidence>
<evidence type="ECO:0000256" key="1">
    <source>
        <dbReference type="ARBA" id="ARBA00009777"/>
    </source>
</evidence>
<evidence type="ECO:0000256" key="7">
    <source>
        <dbReference type="ARBA" id="ARBA00023014"/>
    </source>
</evidence>
<comment type="similarity">
    <text evidence="1">Belongs to the organic radical-activating enzymes family.</text>
</comment>
<dbReference type="PIRSF" id="PIRSF004869">
    <property type="entry name" value="PflX_prd"/>
    <property type="match status" value="1"/>
</dbReference>
<keyword evidence="7 8" id="KW-0411">Iron-sulfur</keyword>
<evidence type="ECO:0000313" key="10">
    <source>
        <dbReference type="EMBL" id="RXE55115.1"/>
    </source>
</evidence>
<feature type="domain" description="Radical SAM core" evidence="9">
    <location>
        <begin position="81"/>
        <end position="190"/>
    </location>
</feature>
<dbReference type="InterPro" id="IPR040085">
    <property type="entry name" value="MJ0674-like"/>
</dbReference>